<dbReference type="Proteomes" id="UP000305647">
    <property type="component" value="Unassembled WGS sequence"/>
</dbReference>
<proteinExistence type="predicted"/>
<feature type="region of interest" description="Disordered" evidence="1">
    <location>
        <begin position="549"/>
        <end position="951"/>
    </location>
</feature>
<protein>
    <submittedName>
        <fullName evidence="2">Uncharacterized protein</fullName>
    </submittedName>
</protein>
<sequence>MLDDDNELRRINRLLRNFSRKIKLLEELVSKRRDENDEDKRPQKKSYSRKQRDSDWKSLRIIPNITKTDKLFNPRSGTFDGLNLRDHLQALREAYSNILDLNKPSTRFPSLVQLSAKVIGYSIVNYDLSRDDDSDDSDELTKPEREARSIEVVDYIYNCVPAHLRSLLVPSHALSFLFSSETLSSHHPTVSSLLQTTRPHGLEFQDIIHQSLTIAFARSTLPPPDYITEIANKFNAIPELLRSLTKLLPAFEPALSTCRAIDNIRSLPVCDLSPLIQSILSACYQSHIPPFRLRDWLYISNENSLFDAALNKCQPLAQRVLFELAIETTERLLNEPAREEWFTITYNLCSAALIFASRKSYSCDLLCACIDNISKIPFIQRTTSEALSMFDLELLFASDYSRSSVLIDKFDYGNLLPPQLSLLSKVISKGLHVEGIDDTTLHIKKEAAKAKFEKEKIQYLHTSTYKTPQKGKSRVLDLTPASSIIKSNKLTPYLMLPTPRFSQTPFFRRKTQNALAPQRVFGKKFQFHGTNKLYGFGTPVFIQRNWNERYEGDDDDDDEGDSNNNDNDDLDVNLAENDNRKEIENLPALPEDGDSSEYSAEDHSDNGMENESSSGSDDNLEGYESSENPRSPDKPKVKTSKKPQPVRKTKNQKKANSGQRLQNKTKGLRDDTHHLEQKKQKVQKPTSRRVIQTSSEEGSNDDNSLYANKASYHTGSFINEHKNGRDIINVRPKERGKQSITHEKSFDKADTINKPSRKGKKPIRVESEDSSSEDFDMLTTKKPISKAKEEDNRSRSSNSRDNSSSSEDFDMLTASKPRTQPSLPKPMAKAHIERKNTHIDLHEDDRDREYKERQQRRRKTQEALLRLESFQELKETGYPMHEIHESSTSSARPEKVKPSQSKSRPSLNNALDANKSVNSNNDKKRAIEMSSDVFETDSDDQSHLKRRKSNLNDFMANAKQMDSMAKVANWARESSITVASTALANKSSNQAANTNANTSQNSIMDPPALLRKPLQTENSNGRHSLGSFETVKKPASGHKRPSQKIVRRISNLRKSYPIEISSESETQSLLEDEPPVKTTKTSAKR</sequence>
<dbReference type="EMBL" id="SPRO01000036">
    <property type="protein sequence ID" value="TIC28612.1"/>
    <property type="molecule type" value="Genomic_DNA"/>
</dbReference>
<feature type="compositionally biased region" description="Basic and acidic residues" evidence="1">
    <location>
        <begin position="667"/>
        <end position="679"/>
    </location>
</feature>
<comment type="caution">
    <text evidence="2">The sequence shown here is derived from an EMBL/GenBank/DDBJ whole genome shotgun (WGS) entry which is preliminary data.</text>
</comment>
<feature type="compositionally biased region" description="Acidic residues" evidence="1">
    <location>
        <begin position="551"/>
        <end position="571"/>
    </location>
</feature>
<feature type="region of interest" description="Disordered" evidence="1">
    <location>
        <begin position="987"/>
        <end position="1006"/>
    </location>
</feature>
<evidence type="ECO:0000313" key="3">
    <source>
        <dbReference type="Proteomes" id="UP000305647"/>
    </source>
</evidence>
<organism evidence="2 3">
    <name type="scientific">Wallemia mellicola</name>
    <dbReference type="NCBI Taxonomy" id="1708541"/>
    <lineage>
        <taxon>Eukaryota</taxon>
        <taxon>Fungi</taxon>
        <taxon>Dikarya</taxon>
        <taxon>Basidiomycota</taxon>
        <taxon>Wallemiomycotina</taxon>
        <taxon>Wallemiomycetes</taxon>
        <taxon>Wallemiales</taxon>
        <taxon>Wallemiaceae</taxon>
        <taxon>Wallemia</taxon>
    </lineage>
</organism>
<name>A0A4T0NQ89_9BASI</name>
<accession>A0A4T0NQ89</accession>
<dbReference type="AlphaFoldDB" id="A0A4T0NQ89"/>
<evidence type="ECO:0000256" key="1">
    <source>
        <dbReference type="SAM" id="MobiDB-lite"/>
    </source>
</evidence>
<feature type="compositionally biased region" description="Polar residues" evidence="1">
    <location>
        <begin position="683"/>
        <end position="717"/>
    </location>
</feature>
<feature type="compositionally biased region" description="Low complexity" evidence="1">
    <location>
        <begin position="795"/>
        <end position="806"/>
    </location>
</feature>
<feature type="compositionally biased region" description="Basic residues" evidence="1">
    <location>
        <begin position="637"/>
        <end position="653"/>
    </location>
</feature>
<feature type="compositionally biased region" description="Basic and acidic residues" evidence="1">
    <location>
        <begin position="731"/>
        <end position="751"/>
    </location>
</feature>
<feature type="compositionally biased region" description="Basic and acidic residues" evidence="1">
    <location>
        <begin position="830"/>
        <end position="853"/>
    </location>
</feature>
<feature type="compositionally biased region" description="Low complexity" evidence="1">
    <location>
        <begin position="987"/>
        <end position="1002"/>
    </location>
</feature>
<evidence type="ECO:0000313" key="2">
    <source>
        <dbReference type="EMBL" id="TIC28612.1"/>
    </source>
</evidence>
<feature type="region of interest" description="Disordered" evidence="1">
    <location>
        <begin position="33"/>
        <end position="52"/>
    </location>
</feature>
<reference evidence="2 3" key="1">
    <citation type="submission" date="2019-03" db="EMBL/GenBank/DDBJ databases">
        <title>Sequencing 25 genomes of Wallemia mellicola.</title>
        <authorList>
            <person name="Gostincar C."/>
        </authorList>
    </citation>
    <scope>NUCLEOTIDE SEQUENCE [LARGE SCALE GENOMIC DNA]</scope>
    <source>
        <strain evidence="2 3">EXF-8738</strain>
    </source>
</reference>
<feature type="compositionally biased region" description="Polar residues" evidence="1">
    <location>
        <begin position="654"/>
        <end position="665"/>
    </location>
</feature>
<feature type="region of interest" description="Disordered" evidence="1">
    <location>
        <begin position="1011"/>
        <end position="1085"/>
    </location>
</feature>
<feature type="compositionally biased region" description="Polar residues" evidence="1">
    <location>
        <begin position="607"/>
        <end position="617"/>
    </location>
</feature>
<feature type="compositionally biased region" description="Basic and acidic residues" evidence="1">
    <location>
        <begin position="869"/>
        <end position="885"/>
    </location>
</feature>
<gene>
    <name evidence="2" type="ORF">E3Q10_03041</name>
</gene>
<feature type="compositionally biased region" description="Polar residues" evidence="1">
    <location>
        <begin position="898"/>
        <end position="920"/>
    </location>
</feature>
<feature type="compositionally biased region" description="Basic residues" evidence="1">
    <location>
        <begin position="1035"/>
        <end position="1051"/>
    </location>
</feature>